<keyword evidence="8" id="KW-1185">Reference proteome</keyword>
<proteinExistence type="inferred from homology"/>
<dbReference type="STRING" id="1198449.ACAM_1098"/>
<dbReference type="GO" id="GO:0005737">
    <property type="term" value="C:cytoplasm"/>
    <property type="evidence" value="ECO:0007669"/>
    <property type="project" value="UniProtKB-SubCell"/>
</dbReference>
<keyword evidence="2 6" id="KW-0808">Transferase</keyword>
<dbReference type="PROSITE" id="PS01112">
    <property type="entry name" value="RNA_POL_N_8KD"/>
    <property type="match status" value="1"/>
</dbReference>
<evidence type="ECO:0000256" key="2">
    <source>
        <dbReference type="ARBA" id="ARBA00022679"/>
    </source>
</evidence>
<dbReference type="EMBL" id="AP012489">
    <property type="protein sequence ID" value="BAN90567.1"/>
    <property type="molecule type" value="Genomic_DNA"/>
</dbReference>
<feature type="binding site" evidence="6">
    <location>
        <position position="10"/>
    </location>
    <ligand>
        <name>Zn(2+)</name>
        <dbReference type="ChEBI" id="CHEBI:29105"/>
    </ligand>
</feature>
<dbReference type="eggNOG" id="arCOG04244">
    <property type="taxonomic scope" value="Archaea"/>
</dbReference>
<protein>
    <recommendedName>
        <fullName evidence="6">DNA-directed RNA polymerase subunit Rpo10</fullName>
        <ecNumber evidence="6">2.7.7.6</ecNumber>
    </recommendedName>
    <alternativeName>
        <fullName evidence="6">DNA-directed RNA polymerase subunit N</fullName>
    </alternativeName>
</protein>
<accession>U3TAL1</accession>
<dbReference type="SUPFAM" id="SSF46924">
    <property type="entry name" value="RNA polymerase subunit RPB10"/>
    <property type="match status" value="1"/>
</dbReference>
<dbReference type="InterPro" id="IPR020789">
    <property type="entry name" value="RNA_pol_suN_Zn-BS"/>
</dbReference>
<name>U3TAL1_9CREN</name>
<dbReference type="NCBIfam" id="NF003089">
    <property type="entry name" value="PRK04016.1"/>
    <property type="match status" value="1"/>
</dbReference>
<keyword evidence="4 6" id="KW-0862">Zinc</keyword>
<comment type="subcellular location">
    <subcellularLocation>
        <location evidence="6">Cytoplasm</location>
    </subcellularLocation>
</comment>
<evidence type="ECO:0000313" key="8">
    <source>
        <dbReference type="Proteomes" id="UP000016887"/>
    </source>
</evidence>
<dbReference type="OrthoDB" id="371754at2157"/>
<dbReference type="AlphaFoldDB" id="U3TAL1"/>
<dbReference type="Pfam" id="PF01194">
    <property type="entry name" value="RNA_pol_N"/>
    <property type="match status" value="1"/>
</dbReference>
<keyword evidence="5 6" id="KW-0804">Transcription</keyword>
<gene>
    <name evidence="6 7" type="primary">rpoN</name>
    <name evidence="6" type="synonym">rpo10</name>
    <name evidence="7" type="ORF">ACAM_1098</name>
</gene>
<dbReference type="PANTHER" id="PTHR23431:SF3">
    <property type="entry name" value="DNA-DIRECTED RNA POLYMERASES I, II, AND III SUBUNIT RPABC5"/>
    <property type="match status" value="1"/>
</dbReference>
<dbReference type="GO" id="GO:0006351">
    <property type="term" value="P:DNA-templated transcription"/>
    <property type="evidence" value="ECO:0007669"/>
    <property type="project" value="UniProtKB-UniRule"/>
</dbReference>
<dbReference type="GO" id="GO:0008270">
    <property type="term" value="F:zinc ion binding"/>
    <property type="evidence" value="ECO:0007669"/>
    <property type="project" value="UniProtKB-UniRule"/>
</dbReference>
<comment type="catalytic activity">
    <reaction evidence="6">
        <text>RNA(n) + a ribonucleoside 5'-triphosphate = RNA(n+1) + diphosphate</text>
        <dbReference type="Rhea" id="RHEA:21248"/>
        <dbReference type="Rhea" id="RHEA-COMP:14527"/>
        <dbReference type="Rhea" id="RHEA-COMP:17342"/>
        <dbReference type="ChEBI" id="CHEBI:33019"/>
        <dbReference type="ChEBI" id="CHEBI:61557"/>
        <dbReference type="ChEBI" id="CHEBI:140395"/>
        <dbReference type="EC" id="2.7.7.6"/>
    </reaction>
</comment>
<evidence type="ECO:0000256" key="4">
    <source>
        <dbReference type="ARBA" id="ARBA00022833"/>
    </source>
</evidence>
<comment type="cofactor">
    <cofactor evidence="6">
        <name>Zn(2+)</name>
        <dbReference type="ChEBI" id="CHEBI:29105"/>
    </cofactor>
    <text evidence="6">Binds 1 zinc ion.</text>
</comment>
<dbReference type="GeneID" id="17111210"/>
<evidence type="ECO:0000313" key="7">
    <source>
        <dbReference type="EMBL" id="BAN90567.1"/>
    </source>
</evidence>
<reference evidence="7 8" key="1">
    <citation type="journal article" date="2013" name="Appl. Environ. Microbiol.">
        <title>Variation of the Virus-Related Elements within Syntenic Genomes of the Hyperthermophilic Archaeon Aeropyrum.</title>
        <authorList>
            <person name="Daifuku T."/>
            <person name="Yoshida T."/>
            <person name="Kitamura T."/>
            <person name="Kawaichi S."/>
            <person name="Inoue T."/>
            <person name="Nomura K."/>
            <person name="Yoshida Y."/>
            <person name="Kuno S."/>
            <person name="Sako Y."/>
        </authorList>
    </citation>
    <scope>NUCLEOTIDE SEQUENCE [LARGE SCALE GENOMIC DNA]</scope>
    <source>
        <strain evidence="7 8">SY1</strain>
    </source>
</reference>
<dbReference type="InterPro" id="IPR023580">
    <property type="entry name" value="RNA_pol_su_RPB10"/>
</dbReference>
<dbReference type="PIRSF" id="PIRSF005653">
    <property type="entry name" value="RNA_pol_N/8_sub"/>
    <property type="match status" value="1"/>
</dbReference>
<sequence length="77" mass="8776">MLPPVRCFTCGRPLGHLWPRFRELVASGKTPGEALDELGVDRYCCRRTLFTSVTYIEQAAKYRVGIPVPPERLKIWG</sequence>
<keyword evidence="3 6" id="KW-0479">Metal-binding</keyword>
<feature type="binding site" evidence="6">
    <location>
        <position position="45"/>
    </location>
    <ligand>
        <name>Zn(2+)</name>
        <dbReference type="ChEBI" id="CHEBI:29105"/>
    </ligand>
</feature>
<organism evidence="7 8">
    <name type="scientific">Aeropyrum camini SY1 = JCM 12091</name>
    <dbReference type="NCBI Taxonomy" id="1198449"/>
    <lineage>
        <taxon>Archaea</taxon>
        <taxon>Thermoproteota</taxon>
        <taxon>Thermoprotei</taxon>
        <taxon>Desulfurococcales</taxon>
        <taxon>Desulfurococcaceae</taxon>
        <taxon>Aeropyrum</taxon>
    </lineage>
</organism>
<dbReference type="KEGG" id="acj:ACAM_1098"/>
<dbReference type="GO" id="GO:0000428">
    <property type="term" value="C:DNA-directed RNA polymerase complex"/>
    <property type="evidence" value="ECO:0007669"/>
    <property type="project" value="UniProtKB-KW"/>
</dbReference>
<evidence type="ECO:0000256" key="5">
    <source>
        <dbReference type="ARBA" id="ARBA00023163"/>
    </source>
</evidence>
<keyword evidence="6" id="KW-0963">Cytoplasm</keyword>
<dbReference type="GO" id="GO:0003677">
    <property type="term" value="F:DNA binding"/>
    <property type="evidence" value="ECO:0007669"/>
    <property type="project" value="InterPro"/>
</dbReference>
<dbReference type="GO" id="GO:0003899">
    <property type="term" value="F:DNA-directed RNA polymerase activity"/>
    <property type="evidence" value="ECO:0007669"/>
    <property type="project" value="UniProtKB-UniRule"/>
</dbReference>
<evidence type="ECO:0000256" key="1">
    <source>
        <dbReference type="ARBA" id="ARBA00022478"/>
    </source>
</evidence>
<comment type="similarity">
    <text evidence="6">Belongs to the archaeal Rpo10/eukaryotic RPB10 RNA polymerase subunit family.</text>
</comment>
<dbReference type="Gene3D" id="1.10.10.60">
    <property type="entry name" value="Homeodomain-like"/>
    <property type="match status" value="1"/>
</dbReference>
<evidence type="ECO:0000256" key="3">
    <source>
        <dbReference type="ARBA" id="ARBA00022723"/>
    </source>
</evidence>
<evidence type="ECO:0000256" key="6">
    <source>
        <dbReference type="HAMAP-Rule" id="MF_00250"/>
    </source>
</evidence>
<keyword evidence="1 6" id="KW-0240">DNA-directed RNA polymerase</keyword>
<dbReference type="Proteomes" id="UP000016887">
    <property type="component" value="Chromosome"/>
</dbReference>
<keyword evidence="6 7" id="KW-0548">Nucleotidyltransferase</keyword>
<feature type="binding site" evidence="6">
    <location>
        <position position="44"/>
    </location>
    <ligand>
        <name>Zn(2+)</name>
        <dbReference type="ChEBI" id="CHEBI:29105"/>
    </ligand>
</feature>
<dbReference type="PATRIC" id="fig|1198449.6.peg.1109"/>
<comment type="subunit">
    <text evidence="6">Part of the RNA polymerase complex.</text>
</comment>
<dbReference type="RefSeq" id="WP_022541838.1">
    <property type="nucleotide sequence ID" value="NC_022521.1"/>
</dbReference>
<dbReference type="HAMAP" id="MF_00250">
    <property type="entry name" value="RNApol_arch_Rpo10"/>
    <property type="match status" value="1"/>
</dbReference>
<comment type="function">
    <text evidence="6">DNA-dependent RNA polymerase (RNAP) catalyzes the transcription of DNA into RNA using the four ribonucleoside triphosphates as substrates.</text>
</comment>
<dbReference type="InterPro" id="IPR000268">
    <property type="entry name" value="RPABC5/Rpb10"/>
</dbReference>
<dbReference type="PANTHER" id="PTHR23431">
    <property type="entry name" value="DNA-DIRECTED RNA POLYMERASES I, II, AND III SUBUNIT RPABC5 FAMILY MEMBER"/>
    <property type="match status" value="1"/>
</dbReference>
<dbReference type="EC" id="2.7.7.6" evidence="6"/>
<feature type="binding site" evidence="6">
    <location>
        <position position="7"/>
    </location>
    <ligand>
        <name>Zn(2+)</name>
        <dbReference type="ChEBI" id="CHEBI:29105"/>
    </ligand>
</feature>